<dbReference type="GO" id="GO:0003677">
    <property type="term" value="F:DNA binding"/>
    <property type="evidence" value="ECO:0007669"/>
    <property type="project" value="UniProtKB-KW"/>
</dbReference>
<dbReference type="InterPro" id="IPR039445">
    <property type="entry name" value="DauR-like_HTH"/>
</dbReference>
<dbReference type="STRING" id="46177.SAMN05660976_05116"/>
<dbReference type="PANTHER" id="PTHR35568">
    <property type="entry name" value="TRANSCRIPTIONAL REGULATOR DAUR"/>
    <property type="match status" value="1"/>
</dbReference>
<evidence type="ECO:0000313" key="4">
    <source>
        <dbReference type="Proteomes" id="UP000198953"/>
    </source>
</evidence>
<keyword evidence="4" id="KW-1185">Reference proteome</keyword>
<accession>A0A1H7YAL6</accession>
<dbReference type="AlphaFoldDB" id="A0A1H7YAL6"/>
<dbReference type="Pfam" id="PF13309">
    <property type="entry name" value="HTH_22"/>
    <property type="match status" value="1"/>
</dbReference>
<feature type="domain" description="YheO-like" evidence="1">
    <location>
        <begin position="24"/>
        <end position="131"/>
    </location>
</feature>
<dbReference type="RefSeq" id="WP_218154046.1">
    <property type="nucleotide sequence ID" value="NZ_FOBF01000013.1"/>
</dbReference>
<proteinExistence type="predicted"/>
<dbReference type="PANTHER" id="PTHR35568:SF1">
    <property type="entry name" value="TRANSCRIPTIONAL REGULATOR DAUR"/>
    <property type="match status" value="1"/>
</dbReference>
<dbReference type="Pfam" id="PF08348">
    <property type="entry name" value="PAS_6"/>
    <property type="match status" value="1"/>
</dbReference>
<keyword evidence="3" id="KW-0238">DNA-binding</keyword>
<sequence length="232" mass="25238">MTPTTRSRDAAAASDSAAEAVFAALRPIVAGIQETFGRRCEVVLHDYRRREHSVIDVAGDVTGRQVGSAMSEIGLKMLQQGDAATDELNYVTRLSDGRSVKSSTMLLRDPDGHVFGALCINFDVTELRTLSRLVAELAGETDPSEAATTTFSNDIDAVIDSVLTEVENELGHSLARITVAQRTEVVRMLEQRGLFQIRRAVPLVAKRLGLSRASIYNHIARLRESDQAGDEG</sequence>
<protein>
    <submittedName>
        <fullName evidence="3">Predicted transcriptional regulator YheO, contains PAS and DNA-binding HTH domains</fullName>
    </submittedName>
</protein>
<dbReference type="EMBL" id="FOBF01000013">
    <property type="protein sequence ID" value="SEM42941.1"/>
    <property type="molecule type" value="Genomic_DNA"/>
</dbReference>
<evidence type="ECO:0000259" key="2">
    <source>
        <dbReference type="Pfam" id="PF13309"/>
    </source>
</evidence>
<organism evidence="3 4">
    <name type="scientific">Nonomuraea pusilla</name>
    <dbReference type="NCBI Taxonomy" id="46177"/>
    <lineage>
        <taxon>Bacteria</taxon>
        <taxon>Bacillati</taxon>
        <taxon>Actinomycetota</taxon>
        <taxon>Actinomycetes</taxon>
        <taxon>Streptosporangiales</taxon>
        <taxon>Streptosporangiaceae</taxon>
        <taxon>Nonomuraea</taxon>
    </lineage>
</organism>
<evidence type="ECO:0000259" key="1">
    <source>
        <dbReference type="Pfam" id="PF08348"/>
    </source>
</evidence>
<dbReference type="InterPro" id="IPR039446">
    <property type="entry name" value="DauR-like"/>
</dbReference>
<reference evidence="3 4" key="1">
    <citation type="submission" date="2016-10" db="EMBL/GenBank/DDBJ databases">
        <authorList>
            <person name="de Groot N.N."/>
        </authorList>
    </citation>
    <scope>NUCLEOTIDE SEQUENCE [LARGE SCALE GENOMIC DNA]</scope>
    <source>
        <strain evidence="3 4">DSM 43357</strain>
    </source>
</reference>
<gene>
    <name evidence="3" type="ORF">SAMN05660976_05116</name>
</gene>
<dbReference type="InterPro" id="IPR013559">
    <property type="entry name" value="YheO"/>
</dbReference>
<evidence type="ECO:0000313" key="3">
    <source>
        <dbReference type="EMBL" id="SEM42941.1"/>
    </source>
</evidence>
<dbReference type="Proteomes" id="UP000198953">
    <property type="component" value="Unassembled WGS sequence"/>
</dbReference>
<name>A0A1H7YAL6_9ACTN</name>
<feature type="domain" description="Transcriptional regulator DauR-like HTH" evidence="2">
    <location>
        <begin position="159"/>
        <end position="219"/>
    </location>
</feature>